<keyword evidence="4" id="KW-1185">Reference proteome</keyword>
<evidence type="ECO:0000313" key="3">
    <source>
        <dbReference type="EMBL" id="NYG36126.1"/>
    </source>
</evidence>
<dbReference type="InterPro" id="IPR020556">
    <property type="entry name" value="Amidase_CS"/>
</dbReference>
<dbReference type="InterPro" id="IPR036928">
    <property type="entry name" value="AS_sf"/>
</dbReference>
<dbReference type="EC" id="3.5.1.4" evidence="3"/>
<dbReference type="Proteomes" id="UP000592181">
    <property type="component" value="Unassembled WGS sequence"/>
</dbReference>
<dbReference type="Gene3D" id="3.90.1300.10">
    <property type="entry name" value="Amidase signature (AS) domain"/>
    <property type="match status" value="1"/>
</dbReference>
<proteinExistence type="inferred from homology"/>
<accession>A0A852WZ54</accession>
<dbReference type="EMBL" id="JACBZX010000001">
    <property type="protein sequence ID" value="NYG36126.1"/>
    <property type="molecule type" value="Genomic_DNA"/>
</dbReference>
<dbReference type="AlphaFoldDB" id="A0A852WZ54"/>
<comment type="caution">
    <text evidence="3">The sequence shown here is derived from an EMBL/GenBank/DDBJ whole genome shotgun (WGS) entry which is preliminary data.</text>
</comment>
<dbReference type="PANTHER" id="PTHR11895:SF7">
    <property type="entry name" value="GLUTAMYL-TRNA(GLN) AMIDOTRANSFERASE SUBUNIT A, MITOCHONDRIAL"/>
    <property type="match status" value="1"/>
</dbReference>
<dbReference type="RefSeq" id="WP_179461686.1">
    <property type="nucleotide sequence ID" value="NZ_JACBZX010000001.1"/>
</dbReference>
<dbReference type="NCBIfam" id="NF005899">
    <property type="entry name" value="PRK07869.1"/>
    <property type="match status" value="1"/>
</dbReference>
<dbReference type="PROSITE" id="PS00571">
    <property type="entry name" value="AMIDASES"/>
    <property type="match status" value="1"/>
</dbReference>
<reference evidence="3 4" key="1">
    <citation type="submission" date="2020-07" db="EMBL/GenBank/DDBJ databases">
        <title>Sequencing the genomes of 1000 actinobacteria strains.</title>
        <authorList>
            <person name="Klenk H.-P."/>
        </authorList>
    </citation>
    <scope>NUCLEOTIDE SEQUENCE [LARGE SCALE GENOMIC DNA]</scope>
    <source>
        <strain evidence="3 4">DSM 24723</strain>
    </source>
</reference>
<dbReference type="InterPro" id="IPR023631">
    <property type="entry name" value="Amidase_dom"/>
</dbReference>
<evidence type="ECO:0000256" key="1">
    <source>
        <dbReference type="ARBA" id="ARBA00009199"/>
    </source>
</evidence>
<evidence type="ECO:0000313" key="4">
    <source>
        <dbReference type="Proteomes" id="UP000592181"/>
    </source>
</evidence>
<protein>
    <submittedName>
        <fullName evidence="3">Amidase</fullName>
        <ecNumber evidence="3">3.5.1.4</ecNumber>
    </submittedName>
</protein>
<name>A0A852WZ54_9MICO</name>
<dbReference type="PANTHER" id="PTHR11895">
    <property type="entry name" value="TRANSAMIDASE"/>
    <property type="match status" value="1"/>
</dbReference>
<evidence type="ECO:0000259" key="2">
    <source>
        <dbReference type="Pfam" id="PF01425"/>
    </source>
</evidence>
<gene>
    <name evidence="3" type="ORF">BJY28_000595</name>
</gene>
<comment type="similarity">
    <text evidence="1">Belongs to the amidase family.</text>
</comment>
<keyword evidence="3" id="KW-0378">Hydrolase</keyword>
<dbReference type="InterPro" id="IPR000120">
    <property type="entry name" value="Amidase"/>
</dbReference>
<feature type="domain" description="Amidase" evidence="2">
    <location>
        <begin position="44"/>
        <end position="461"/>
    </location>
</feature>
<organism evidence="3 4">
    <name type="scientific">Janibacter alkaliphilus</name>
    <dbReference type="NCBI Taxonomy" id="1069963"/>
    <lineage>
        <taxon>Bacteria</taxon>
        <taxon>Bacillati</taxon>
        <taxon>Actinomycetota</taxon>
        <taxon>Actinomycetes</taxon>
        <taxon>Micrococcales</taxon>
        <taxon>Intrasporangiaceae</taxon>
        <taxon>Janibacter</taxon>
    </lineage>
</organism>
<sequence>MSDAALDEAPTGHRVHAVTDDALGDLDATGVAQRLRAGEVSPGEVLEAALARTERVAELGAVSEMQVETARSLIDRAAASAAPFAGVPTVIKENVTVAGQATTMGSAAVPHRPESRHGGFVRQLLDLGVVPFARSTCPPFGWTATTEYPDGRVTRNPWHTGYSSGGSSGGSAALVAAGAVPIAHGNDGGGSIRIPAAACGLVGLKASRGRVLGDPHSSAPINVVSDGVLARSVRDVARAFAGLERSYRNPRLAPIGLVEGPGARRLRVGVTHDSPVAPPTDAETRAAVDRTVDLLGGLGHDVEGYEPAVPGFFRDDFEDYWSFLAFAIHRGGRKMFGDDFDPAALDPLTLGLSGRMRRRLPKMPLVLARLAAVGAGYERRFGDVDVVLTPVLTHTTPPIGHLAGDLPFAEHFSRLGSYVGFTPLHNAAGAPAISLPLGQTAEGRPIGVMLSARRGQERVLLELALELEAAAPFARIQD</sequence>
<dbReference type="Pfam" id="PF01425">
    <property type="entry name" value="Amidase"/>
    <property type="match status" value="1"/>
</dbReference>
<dbReference type="GO" id="GO:0004040">
    <property type="term" value="F:amidase activity"/>
    <property type="evidence" value="ECO:0007669"/>
    <property type="project" value="UniProtKB-EC"/>
</dbReference>
<dbReference type="SUPFAM" id="SSF75304">
    <property type="entry name" value="Amidase signature (AS) enzymes"/>
    <property type="match status" value="1"/>
</dbReference>